<gene>
    <name evidence="3" type="ORF">K432DRAFT_304300</name>
</gene>
<dbReference type="AlphaFoldDB" id="A0A8E2E4S2"/>
<name>A0A8E2E4S2_9PEZI</name>
<accession>A0A8E2E4S2</accession>
<evidence type="ECO:0000313" key="3">
    <source>
        <dbReference type="EMBL" id="OCK77401.1"/>
    </source>
</evidence>
<evidence type="ECO:0000313" key="4">
    <source>
        <dbReference type="Proteomes" id="UP000250266"/>
    </source>
</evidence>
<dbReference type="OrthoDB" id="5288828at2759"/>
<dbReference type="EMBL" id="KV745131">
    <property type="protein sequence ID" value="OCK77401.1"/>
    <property type="molecule type" value="Genomic_DNA"/>
</dbReference>
<feature type="compositionally biased region" description="Acidic residues" evidence="1">
    <location>
        <begin position="278"/>
        <end position="291"/>
    </location>
</feature>
<keyword evidence="4" id="KW-1185">Reference proteome</keyword>
<dbReference type="Pfam" id="PF10056">
    <property type="entry name" value="DUF2293"/>
    <property type="match status" value="1"/>
</dbReference>
<feature type="region of interest" description="Disordered" evidence="1">
    <location>
        <begin position="345"/>
        <end position="364"/>
    </location>
</feature>
<sequence length="415" mass="46957">MTRVHHRAPATQSSRPFNKVAATRKKKPYKILLESVTTAKKKLNSAISYDAHAPTGYSFVPAGTPDLTEFCKEICRKRGLIAHIVSAKPKNRVHVNPEKIGHHVHRIGHHFPNEVVDQACDWLGYSFRNGTYQKNLDTLATSRLARSLATHGGRMGLHDRPGTVQETREQIRAAIRDLFPKIPDGDLEAIVKHAFREGTKRVGNAKDVPLARRVQLAVVAHIRHGHTNYDQLLKTGSWQEARAAVEQASLDQLIKWRGEGPTGITEMEDTFREVIVLDDDDEDEESEDAESSIDGREHSLEIVSSQATTHELQANDHVEAEWIDAHSTHRVPGMTYFLRRAPRQVPVTQRQTRNTYQTAPPPLKAVVDRRTDATHAPPPYSQLHSRQVLQSHQPDPRLERIREPNFERGRQLMAH</sequence>
<organism evidence="3 4">
    <name type="scientific">Lepidopterella palustris CBS 459.81</name>
    <dbReference type="NCBI Taxonomy" id="1314670"/>
    <lineage>
        <taxon>Eukaryota</taxon>
        <taxon>Fungi</taxon>
        <taxon>Dikarya</taxon>
        <taxon>Ascomycota</taxon>
        <taxon>Pezizomycotina</taxon>
        <taxon>Dothideomycetes</taxon>
        <taxon>Pleosporomycetidae</taxon>
        <taxon>Mytilinidiales</taxon>
        <taxon>Argynnaceae</taxon>
        <taxon>Lepidopterella</taxon>
    </lineage>
</organism>
<proteinExistence type="predicted"/>
<evidence type="ECO:0000259" key="2">
    <source>
        <dbReference type="Pfam" id="PF10056"/>
    </source>
</evidence>
<dbReference type="Proteomes" id="UP000250266">
    <property type="component" value="Unassembled WGS sequence"/>
</dbReference>
<feature type="compositionally biased region" description="Polar residues" evidence="1">
    <location>
        <begin position="346"/>
        <end position="358"/>
    </location>
</feature>
<dbReference type="InterPro" id="IPR018744">
    <property type="entry name" value="DUF2293"/>
</dbReference>
<feature type="compositionally biased region" description="Basic and acidic residues" evidence="1">
    <location>
        <begin position="394"/>
        <end position="415"/>
    </location>
</feature>
<dbReference type="PANTHER" id="PTHR38113">
    <property type="match status" value="1"/>
</dbReference>
<feature type="compositionally biased region" description="Polar residues" evidence="1">
    <location>
        <begin position="382"/>
        <end position="393"/>
    </location>
</feature>
<evidence type="ECO:0000256" key="1">
    <source>
        <dbReference type="SAM" id="MobiDB-lite"/>
    </source>
</evidence>
<feature type="region of interest" description="Disordered" evidence="1">
    <location>
        <begin position="278"/>
        <end position="297"/>
    </location>
</feature>
<protein>
    <recommendedName>
        <fullName evidence="2">DUF2293 domain-containing protein</fullName>
    </recommendedName>
</protein>
<dbReference type="PANTHER" id="PTHR38113:SF1">
    <property type="entry name" value="DUF2293 DOMAIN-CONTAINING PROTEIN"/>
    <property type="match status" value="1"/>
</dbReference>
<reference evidence="3 4" key="1">
    <citation type="journal article" date="2016" name="Nat. Commun.">
        <title>Ectomycorrhizal ecology is imprinted in the genome of the dominant symbiotic fungus Cenococcum geophilum.</title>
        <authorList>
            <consortium name="DOE Joint Genome Institute"/>
            <person name="Peter M."/>
            <person name="Kohler A."/>
            <person name="Ohm R.A."/>
            <person name="Kuo A."/>
            <person name="Krutzmann J."/>
            <person name="Morin E."/>
            <person name="Arend M."/>
            <person name="Barry K.W."/>
            <person name="Binder M."/>
            <person name="Choi C."/>
            <person name="Clum A."/>
            <person name="Copeland A."/>
            <person name="Grisel N."/>
            <person name="Haridas S."/>
            <person name="Kipfer T."/>
            <person name="LaButti K."/>
            <person name="Lindquist E."/>
            <person name="Lipzen A."/>
            <person name="Maire R."/>
            <person name="Meier B."/>
            <person name="Mihaltcheva S."/>
            <person name="Molinier V."/>
            <person name="Murat C."/>
            <person name="Poggeler S."/>
            <person name="Quandt C.A."/>
            <person name="Sperisen C."/>
            <person name="Tritt A."/>
            <person name="Tisserant E."/>
            <person name="Crous P.W."/>
            <person name="Henrissat B."/>
            <person name="Nehls U."/>
            <person name="Egli S."/>
            <person name="Spatafora J.W."/>
            <person name="Grigoriev I.V."/>
            <person name="Martin F.M."/>
        </authorList>
    </citation>
    <scope>NUCLEOTIDE SEQUENCE [LARGE SCALE GENOMIC DNA]</scope>
    <source>
        <strain evidence="3 4">CBS 459.81</strain>
    </source>
</reference>
<feature type="region of interest" description="Disordered" evidence="1">
    <location>
        <begin position="1"/>
        <end position="21"/>
    </location>
</feature>
<feature type="region of interest" description="Disordered" evidence="1">
    <location>
        <begin position="373"/>
        <end position="415"/>
    </location>
</feature>
<feature type="domain" description="DUF2293" evidence="2">
    <location>
        <begin position="174"/>
        <end position="257"/>
    </location>
</feature>